<dbReference type="Pfam" id="PF00651">
    <property type="entry name" value="BTB"/>
    <property type="match status" value="1"/>
</dbReference>
<dbReference type="AlphaFoldDB" id="A0AAN5CAL6"/>
<dbReference type="Gene3D" id="3.30.710.10">
    <property type="entry name" value="Potassium Channel Kv1.1, Chain A"/>
    <property type="match status" value="1"/>
</dbReference>
<evidence type="ECO:0000313" key="3">
    <source>
        <dbReference type="Proteomes" id="UP001328107"/>
    </source>
</evidence>
<dbReference type="SMART" id="SM00225">
    <property type="entry name" value="BTB"/>
    <property type="match status" value="1"/>
</dbReference>
<dbReference type="InterPro" id="IPR011333">
    <property type="entry name" value="SKP1/BTB/POZ_sf"/>
</dbReference>
<reference evidence="3" key="1">
    <citation type="submission" date="2022-10" db="EMBL/GenBank/DDBJ databases">
        <title>Genome assembly of Pristionchus species.</title>
        <authorList>
            <person name="Yoshida K."/>
            <person name="Sommer R.J."/>
        </authorList>
    </citation>
    <scope>NUCLEOTIDE SEQUENCE [LARGE SCALE GENOMIC DNA]</scope>
    <source>
        <strain evidence="3">RS5460</strain>
    </source>
</reference>
<gene>
    <name evidence="2" type="ORF">PMAYCL1PPCAC_04266</name>
</gene>
<dbReference type="SUPFAM" id="SSF54695">
    <property type="entry name" value="POZ domain"/>
    <property type="match status" value="1"/>
</dbReference>
<name>A0AAN5CAL6_9BILA</name>
<protein>
    <recommendedName>
        <fullName evidence="1">BTB domain-containing protein</fullName>
    </recommendedName>
</protein>
<evidence type="ECO:0000259" key="1">
    <source>
        <dbReference type="PROSITE" id="PS50097"/>
    </source>
</evidence>
<proteinExistence type="predicted"/>
<dbReference type="CDD" id="cd18186">
    <property type="entry name" value="BTB_POZ_ZBTB_KLHL-like"/>
    <property type="match status" value="1"/>
</dbReference>
<dbReference type="InterPro" id="IPR000210">
    <property type="entry name" value="BTB/POZ_dom"/>
</dbReference>
<dbReference type="Proteomes" id="UP001328107">
    <property type="component" value="Unassembled WGS sequence"/>
</dbReference>
<dbReference type="PROSITE" id="PS50097">
    <property type="entry name" value="BTB"/>
    <property type="match status" value="1"/>
</dbReference>
<dbReference type="PANTHER" id="PTHR22744">
    <property type="entry name" value="HELIX LOOP HELIX PROTEIN 21-RELATED"/>
    <property type="match status" value="1"/>
</dbReference>
<organism evidence="2 3">
    <name type="scientific">Pristionchus mayeri</name>
    <dbReference type="NCBI Taxonomy" id="1317129"/>
    <lineage>
        <taxon>Eukaryota</taxon>
        <taxon>Metazoa</taxon>
        <taxon>Ecdysozoa</taxon>
        <taxon>Nematoda</taxon>
        <taxon>Chromadorea</taxon>
        <taxon>Rhabditida</taxon>
        <taxon>Rhabditina</taxon>
        <taxon>Diplogasteromorpha</taxon>
        <taxon>Diplogasteroidea</taxon>
        <taxon>Neodiplogasteridae</taxon>
        <taxon>Pristionchus</taxon>
    </lineage>
</organism>
<evidence type="ECO:0000313" key="2">
    <source>
        <dbReference type="EMBL" id="GMR34071.1"/>
    </source>
</evidence>
<keyword evidence="3" id="KW-1185">Reference proteome</keyword>
<accession>A0AAN5CAL6</accession>
<sequence length="138" mass="15692">KMPAVHLDLTGPGSLSVDQWARFSSPSLRSNVIVKIGEKKLYVSKEFLAIHSPFFETLFFGNFAEKGKEEVEIKDVVYEEFLVLLHLIYPSDFQLTDHFVIPILALGDRFQMQHLHQLASSHIQHSKTISPSVKLMLA</sequence>
<comment type="caution">
    <text evidence="2">The sequence shown here is derived from an EMBL/GenBank/DDBJ whole genome shotgun (WGS) entry which is preliminary data.</text>
</comment>
<dbReference type="EMBL" id="BTRK01000001">
    <property type="protein sequence ID" value="GMR34071.1"/>
    <property type="molecule type" value="Genomic_DNA"/>
</dbReference>
<dbReference type="PANTHER" id="PTHR22744:SF14">
    <property type="entry name" value="BTB DOMAIN-CONTAINING PROTEIN-RELATED"/>
    <property type="match status" value="1"/>
</dbReference>
<feature type="non-terminal residue" evidence="2">
    <location>
        <position position="138"/>
    </location>
</feature>
<feature type="domain" description="BTB" evidence="1">
    <location>
        <begin position="30"/>
        <end position="97"/>
    </location>
</feature>
<feature type="non-terminal residue" evidence="2">
    <location>
        <position position="1"/>
    </location>
</feature>